<evidence type="ECO:0000256" key="2">
    <source>
        <dbReference type="ARBA" id="ARBA00023152"/>
    </source>
</evidence>
<gene>
    <name evidence="6" type="ORF">FHS27_006305</name>
</gene>
<keyword evidence="3 4" id="KW-0413">Isomerase</keyword>
<evidence type="ECO:0000256" key="1">
    <source>
        <dbReference type="ARBA" id="ARBA00022432"/>
    </source>
</evidence>
<dbReference type="SUPFAM" id="SSF53697">
    <property type="entry name" value="SIS domain"/>
    <property type="match status" value="1"/>
</dbReference>
<organism evidence="6 7">
    <name type="scientific">Aporhodopirellula rubra</name>
    <dbReference type="NCBI Taxonomy" id="980271"/>
    <lineage>
        <taxon>Bacteria</taxon>
        <taxon>Pseudomonadati</taxon>
        <taxon>Planctomycetota</taxon>
        <taxon>Planctomycetia</taxon>
        <taxon>Pirellulales</taxon>
        <taxon>Pirellulaceae</taxon>
        <taxon>Aporhodopirellula</taxon>
    </lineage>
</organism>
<dbReference type="Pfam" id="PF00342">
    <property type="entry name" value="PGI"/>
    <property type="match status" value="1"/>
</dbReference>
<dbReference type="PANTHER" id="PTHR11469">
    <property type="entry name" value="GLUCOSE-6-PHOSPHATE ISOMERASE"/>
    <property type="match status" value="1"/>
</dbReference>
<dbReference type="UniPathway" id="UPA00109">
    <property type="reaction ID" value="UER00181"/>
</dbReference>
<comment type="similarity">
    <text evidence="4">Belongs to the GPI family.</text>
</comment>
<dbReference type="InterPro" id="IPR001672">
    <property type="entry name" value="G6P_Isomerase"/>
</dbReference>
<dbReference type="EC" id="5.3.1.9" evidence="4"/>
<evidence type="ECO:0000256" key="3">
    <source>
        <dbReference type="ARBA" id="ARBA00023235"/>
    </source>
</evidence>
<dbReference type="GO" id="GO:0005829">
    <property type="term" value="C:cytosol"/>
    <property type="evidence" value="ECO:0007669"/>
    <property type="project" value="TreeGrafter"/>
</dbReference>
<proteinExistence type="inferred from homology"/>
<keyword evidence="2 4" id="KW-0324">Glycolysis</keyword>
<feature type="compositionally biased region" description="Basic and acidic residues" evidence="5">
    <location>
        <begin position="368"/>
        <end position="388"/>
    </location>
</feature>
<dbReference type="InterPro" id="IPR046348">
    <property type="entry name" value="SIS_dom_sf"/>
</dbReference>
<dbReference type="PANTHER" id="PTHR11469:SF1">
    <property type="entry name" value="GLUCOSE-6-PHOSPHATE ISOMERASE"/>
    <property type="match status" value="1"/>
</dbReference>
<dbReference type="GO" id="GO:0097367">
    <property type="term" value="F:carbohydrate derivative binding"/>
    <property type="evidence" value="ECO:0007669"/>
    <property type="project" value="InterPro"/>
</dbReference>
<evidence type="ECO:0000313" key="7">
    <source>
        <dbReference type="Proteomes" id="UP000536179"/>
    </source>
</evidence>
<dbReference type="GO" id="GO:0006094">
    <property type="term" value="P:gluconeogenesis"/>
    <property type="evidence" value="ECO:0007669"/>
    <property type="project" value="UniProtKB-KW"/>
</dbReference>
<keyword evidence="1 4" id="KW-0312">Gluconeogenesis</keyword>
<comment type="pathway">
    <text evidence="4">Carbohydrate degradation; glycolysis; D-glyceraldehyde 3-phosphate and glycerone phosphate from D-glucose: step 2/4.</text>
</comment>
<protein>
    <recommendedName>
        <fullName evidence="4">Glucose-6-phosphate isomerase</fullName>
        <ecNumber evidence="4">5.3.1.9</ecNumber>
    </recommendedName>
</protein>
<dbReference type="AlphaFoldDB" id="A0A7W5H9E0"/>
<dbReference type="GO" id="GO:0051156">
    <property type="term" value="P:glucose 6-phosphate metabolic process"/>
    <property type="evidence" value="ECO:0007669"/>
    <property type="project" value="TreeGrafter"/>
</dbReference>
<dbReference type="GO" id="GO:0006096">
    <property type="term" value="P:glycolytic process"/>
    <property type="evidence" value="ECO:0007669"/>
    <property type="project" value="UniProtKB-UniPathway"/>
</dbReference>
<dbReference type="GO" id="GO:0048029">
    <property type="term" value="F:monosaccharide binding"/>
    <property type="evidence" value="ECO:0007669"/>
    <property type="project" value="TreeGrafter"/>
</dbReference>
<evidence type="ECO:0000256" key="4">
    <source>
        <dbReference type="RuleBase" id="RU000612"/>
    </source>
</evidence>
<dbReference type="GO" id="GO:0004347">
    <property type="term" value="F:glucose-6-phosphate isomerase activity"/>
    <property type="evidence" value="ECO:0007669"/>
    <property type="project" value="UniProtKB-EC"/>
</dbReference>
<feature type="region of interest" description="Disordered" evidence="5">
    <location>
        <begin position="368"/>
        <end position="400"/>
    </location>
</feature>
<dbReference type="RefSeq" id="WP_184309783.1">
    <property type="nucleotide sequence ID" value="NZ_JACHXU010000038.1"/>
</dbReference>
<comment type="caution">
    <text evidence="6">The sequence shown here is derived from an EMBL/GenBank/DDBJ whole genome shotgun (WGS) entry which is preliminary data.</text>
</comment>
<accession>A0A7W5H9E0</accession>
<evidence type="ECO:0000313" key="6">
    <source>
        <dbReference type="EMBL" id="MBB3210458.1"/>
    </source>
</evidence>
<evidence type="ECO:0000256" key="5">
    <source>
        <dbReference type="SAM" id="MobiDB-lite"/>
    </source>
</evidence>
<dbReference type="Proteomes" id="UP000536179">
    <property type="component" value="Unassembled WGS sequence"/>
</dbReference>
<dbReference type="EMBL" id="JACHXU010000038">
    <property type="protein sequence ID" value="MBB3210458.1"/>
    <property type="molecule type" value="Genomic_DNA"/>
</dbReference>
<name>A0A7W5H9E0_9BACT</name>
<keyword evidence="7" id="KW-1185">Reference proteome</keyword>
<sequence>MSLLRYNPAGALATNLGDNSRGVTAEQFDAQIEPLKDRREALLNHSGTGVRPEFNRPERLLIEYEALREKSELGRVFRVANRLHDHLDAVGVIGAPSALIGPAALMQACCEPYHNELPRAARGSKPRTYFSTSGIDNDAVEGLLRRLNQDNVLSESDTPGPKDRYAVIAVDALGNDPEVSATTAMGLRLFANQLAESLGDQHARWAPKLITPVANDTGPVRELAEEIGCSEIFPSREIMGGPFGIYSAATLLPAAFLGLDCIQFLLGAAAMNDHFVQSAADENIVIQSVAIQNSLACDRAIRDHMLVHWNPAIAGLGKWHQSWKRHSTGTRTSTELQSGSAWTNNLTCDIAITQLIVETVRTDQIEIENGHPKERSLPDETSCDDAKVEKRRKRKKNAAPAIPVIPDRMQAAIERSRESLRQGGYPTTELILPSLETHTIGQLLQFWWLSSALAAT</sequence>
<dbReference type="Gene3D" id="3.40.50.10490">
    <property type="entry name" value="Glucose-6-phosphate isomerase like protein, domain 1"/>
    <property type="match status" value="2"/>
</dbReference>
<reference evidence="6 7" key="1">
    <citation type="submission" date="2020-08" db="EMBL/GenBank/DDBJ databases">
        <title>Genomic Encyclopedia of Type Strains, Phase III (KMG-III): the genomes of soil and plant-associated and newly described type strains.</title>
        <authorList>
            <person name="Whitman W."/>
        </authorList>
    </citation>
    <scope>NUCLEOTIDE SEQUENCE [LARGE SCALE GENOMIC DNA]</scope>
    <source>
        <strain evidence="6 7">CECT 8075</strain>
    </source>
</reference>
<comment type="catalytic activity">
    <reaction evidence="4">
        <text>alpha-D-glucose 6-phosphate = beta-D-fructose 6-phosphate</text>
        <dbReference type="Rhea" id="RHEA:11816"/>
        <dbReference type="ChEBI" id="CHEBI:57634"/>
        <dbReference type="ChEBI" id="CHEBI:58225"/>
        <dbReference type="EC" id="5.3.1.9"/>
    </reaction>
</comment>
<dbReference type="PRINTS" id="PR00662">
    <property type="entry name" value="G6PISOMERASE"/>
</dbReference>